<accession>A0AAD9UGM3</accession>
<feature type="compositionally biased region" description="Polar residues" evidence="1">
    <location>
        <begin position="10"/>
        <end position="27"/>
    </location>
</feature>
<proteinExistence type="predicted"/>
<keyword evidence="3" id="KW-1185">Reference proteome</keyword>
<protein>
    <submittedName>
        <fullName evidence="2">Uncharacterized protein</fullName>
    </submittedName>
</protein>
<name>A0AAD9UGM3_RIDPI</name>
<feature type="compositionally biased region" description="Low complexity" evidence="1">
    <location>
        <begin position="59"/>
        <end position="70"/>
    </location>
</feature>
<evidence type="ECO:0000313" key="3">
    <source>
        <dbReference type="Proteomes" id="UP001209878"/>
    </source>
</evidence>
<comment type="caution">
    <text evidence="2">The sequence shown here is derived from an EMBL/GenBank/DDBJ whole genome shotgun (WGS) entry which is preliminary data.</text>
</comment>
<feature type="region of interest" description="Disordered" evidence="1">
    <location>
        <begin position="1"/>
        <end position="46"/>
    </location>
</feature>
<reference evidence="2" key="1">
    <citation type="journal article" date="2023" name="Mol. Biol. Evol.">
        <title>Third-Generation Sequencing Reveals the Adaptive Role of the Epigenome in Three Deep-Sea Polychaetes.</title>
        <authorList>
            <person name="Perez M."/>
            <person name="Aroh O."/>
            <person name="Sun Y."/>
            <person name="Lan Y."/>
            <person name="Juniper S.K."/>
            <person name="Young C.R."/>
            <person name="Angers B."/>
            <person name="Qian P.Y."/>
        </authorList>
    </citation>
    <scope>NUCLEOTIDE SEQUENCE</scope>
    <source>
        <strain evidence="2">R07B-5</strain>
    </source>
</reference>
<evidence type="ECO:0000313" key="2">
    <source>
        <dbReference type="EMBL" id="KAK2188778.1"/>
    </source>
</evidence>
<evidence type="ECO:0000256" key="1">
    <source>
        <dbReference type="SAM" id="MobiDB-lite"/>
    </source>
</evidence>
<gene>
    <name evidence="2" type="ORF">NP493_123g08040</name>
</gene>
<dbReference type="EMBL" id="JAODUO010000123">
    <property type="protein sequence ID" value="KAK2188778.1"/>
    <property type="molecule type" value="Genomic_DNA"/>
</dbReference>
<dbReference type="Proteomes" id="UP001209878">
    <property type="component" value="Unassembled WGS sequence"/>
</dbReference>
<dbReference type="AlphaFoldDB" id="A0AAD9UGM3"/>
<feature type="region of interest" description="Disordered" evidence="1">
    <location>
        <begin position="58"/>
        <end position="86"/>
    </location>
</feature>
<organism evidence="2 3">
    <name type="scientific">Ridgeia piscesae</name>
    <name type="common">Tubeworm</name>
    <dbReference type="NCBI Taxonomy" id="27915"/>
    <lineage>
        <taxon>Eukaryota</taxon>
        <taxon>Metazoa</taxon>
        <taxon>Spiralia</taxon>
        <taxon>Lophotrochozoa</taxon>
        <taxon>Annelida</taxon>
        <taxon>Polychaeta</taxon>
        <taxon>Sedentaria</taxon>
        <taxon>Canalipalpata</taxon>
        <taxon>Sabellida</taxon>
        <taxon>Siboglinidae</taxon>
        <taxon>Ridgeia</taxon>
    </lineage>
</organism>
<sequence>MGVRAIQIHGRSTTQVPGCHRQSTPSRSPGPFVSRRAGPGWAPSNKWSTDERAFIRLRSQPSSDDPSASSGVQRLVSRGMSTRERSGATRIADCFRWLSALCLANYATS</sequence>